<feature type="transmembrane region" description="Helical" evidence="6">
    <location>
        <begin position="144"/>
        <end position="167"/>
    </location>
</feature>
<dbReference type="PROSITE" id="PS50221">
    <property type="entry name" value="GAIN_B"/>
    <property type="match status" value="1"/>
</dbReference>
<reference evidence="9" key="2">
    <citation type="submission" date="2025-08" db="UniProtKB">
        <authorList>
            <consortium name="Ensembl"/>
        </authorList>
    </citation>
    <scope>IDENTIFICATION</scope>
    <source>
        <strain evidence="9">Glennie</strain>
    </source>
</reference>
<dbReference type="STRING" id="9258.ENSOANP00000018501"/>
<dbReference type="InterPro" id="IPR057244">
    <property type="entry name" value="GAIN_B"/>
</dbReference>
<protein>
    <recommendedName>
        <fullName evidence="11">Adhesion G protein-coupled receptor G4</fullName>
    </recommendedName>
</protein>
<evidence type="ECO:0000259" key="7">
    <source>
        <dbReference type="PROSITE" id="PS50221"/>
    </source>
</evidence>
<dbReference type="Gene3D" id="1.20.1070.10">
    <property type="entry name" value="Rhodopsin 7-helix transmembrane proteins"/>
    <property type="match status" value="1"/>
</dbReference>
<name>F7AUR6_ORNAN</name>
<accession>F7AUR6</accession>
<dbReference type="Pfam" id="PF01825">
    <property type="entry name" value="GPS"/>
    <property type="match status" value="1"/>
</dbReference>
<feature type="transmembrane region" description="Helical" evidence="6">
    <location>
        <begin position="249"/>
        <end position="271"/>
    </location>
</feature>
<dbReference type="PRINTS" id="PR00249">
    <property type="entry name" value="GPCRSECRETIN"/>
</dbReference>
<dbReference type="InterPro" id="IPR000832">
    <property type="entry name" value="GPCR_2_secretin-like"/>
</dbReference>
<evidence type="ECO:0000256" key="6">
    <source>
        <dbReference type="SAM" id="Phobius"/>
    </source>
</evidence>
<evidence type="ECO:0000313" key="9">
    <source>
        <dbReference type="Ensembl" id="ENSOANP00000018501.3"/>
    </source>
</evidence>
<dbReference type="Gene3D" id="2.60.220.50">
    <property type="match status" value="1"/>
</dbReference>
<dbReference type="OMA" id="EEHSWSN"/>
<dbReference type="FunFam" id="1.20.1070.10:FF:000234">
    <property type="entry name" value="adhesion G-protein coupled receptor G4"/>
    <property type="match status" value="1"/>
</dbReference>
<dbReference type="Bgee" id="ENSOANG00000011676">
    <property type="expression patterns" value="Expressed in liver and 2 other cell types or tissues"/>
</dbReference>
<feature type="transmembrane region" description="Helical" evidence="6">
    <location>
        <begin position="338"/>
        <end position="359"/>
    </location>
</feature>
<dbReference type="InterPro" id="IPR000203">
    <property type="entry name" value="GPS"/>
</dbReference>
<dbReference type="Ensembl" id="ENSOANT00000018504.3">
    <property type="protein sequence ID" value="ENSOANP00000018501.3"/>
    <property type="gene ID" value="ENSOANG00000011676.3"/>
</dbReference>
<feature type="transmembrane region" description="Helical" evidence="6">
    <location>
        <begin position="211"/>
        <end position="237"/>
    </location>
</feature>
<dbReference type="GO" id="GO:0016020">
    <property type="term" value="C:membrane"/>
    <property type="evidence" value="ECO:0007669"/>
    <property type="project" value="UniProtKB-SubCell"/>
</dbReference>
<feature type="transmembrane region" description="Helical" evidence="6">
    <location>
        <begin position="179"/>
        <end position="199"/>
    </location>
</feature>
<evidence type="ECO:0000256" key="5">
    <source>
        <dbReference type="ARBA" id="ARBA00023157"/>
    </source>
</evidence>
<feature type="domain" description="GAIN-B" evidence="7">
    <location>
        <begin position="1"/>
        <end position="133"/>
    </location>
</feature>
<feature type="domain" description="G-protein coupled receptors family 2 profile 2" evidence="8">
    <location>
        <begin position="142"/>
        <end position="389"/>
    </location>
</feature>
<keyword evidence="2 6" id="KW-0812">Transmembrane</keyword>
<dbReference type="PANTHER" id="PTHR12011">
    <property type="entry name" value="ADHESION G-PROTEIN COUPLED RECEPTOR"/>
    <property type="match status" value="1"/>
</dbReference>
<keyword evidence="10" id="KW-1185">Reference proteome</keyword>
<keyword evidence="3 6" id="KW-1133">Transmembrane helix</keyword>
<dbReference type="PANTHER" id="PTHR12011:SF277">
    <property type="entry name" value="ADHESION G-PROTEIN COUPLED RECEPTOR G4"/>
    <property type="match status" value="1"/>
</dbReference>
<sequence length="424" mass="48186">MSLASIYLPRTLKDQFLPSDFHTITFNFFGQTSLFVDSSFGNEMLTTYVVSASVANESIQNLADPVVIILQHTDGSKNHDSVVCVHWDFEKNNGLGGWNPLGCEVNETNVNYTICQCNHLTHFGVLLDLSRSALDGMNEKILTLLTYAGCGISSVFLGFASVTYIGFHKLRKDFPSKILINLCIALMMMNLMFLVNSWLTTFRNTGLCITVAVMLHYFLLSAFTWMGLEAVHMYFALVKVFNIYIPNYILKFCLIGWGMPAIFIAIILIVKKDSYGVLSPSTSFCWIQDGVVFYVSVVAYFCLIFLMNTSMFITVLVQMNSLKSKHQRSRKKVILHDLKSTTSLTFLLGLTWGFAFFAWGPVRIIFLYFFAIFNTLQGLFIFVFHCMMKGKVRKQWQAHFCCGRFRLDNYSGEKSSLVMFGVFI</sequence>
<evidence type="ECO:0008006" key="11">
    <source>
        <dbReference type="Google" id="ProtNLM"/>
    </source>
</evidence>
<organism evidence="9 10">
    <name type="scientific">Ornithorhynchus anatinus</name>
    <name type="common">Duckbill platypus</name>
    <dbReference type="NCBI Taxonomy" id="9258"/>
    <lineage>
        <taxon>Eukaryota</taxon>
        <taxon>Metazoa</taxon>
        <taxon>Chordata</taxon>
        <taxon>Craniata</taxon>
        <taxon>Vertebrata</taxon>
        <taxon>Euteleostomi</taxon>
        <taxon>Mammalia</taxon>
        <taxon>Monotremata</taxon>
        <taxon>Ornithorhynchidae</taxon>
        <taxon>Ornithorhynchus</taxon>
    </lineage>
</organism>
<dbReference type="SUPFAM" id="SSF81321">
    <property type="entry name" value="Family A G protein-coupled receptor-like"/>
    <property type="match status" value="1"/>
</dbReference>
<dbReference type="AlphaFoldDB" id="F7AUR6"/>
<dbReference type="HOGENOM" id="CLU_002753_3_9_1"/>
<evidence type="ECO:0000256" key="2">
    <source>
        <dbReference type="ARBA" id="ARBA00022692"/>
    </source>
</evidence>
<evidence type="ECO:0000256" key="4">
    <source>
        <dbReference type="ARBA" id="ARBA00023136"/>
    </source>
</evidence>
<dbReference type="GeneTree" id="ENSGT00940000162744"/>
<dbReference type="SMART" id="SM00303">
    <property type="entry name" value="GPS"/>
    <property type="match status" value="1"/>
</dbReference>
<dbReference type="Pfam" id="PF00002">
    <property type="entry name" value="7tm_2"/>
    <property type="match status" value="1"/>
</dbReference>
<evidence type="ECO:0000313" key="10">
    <source>
        <dbReference type="Proteomes" id="UP000002279"/>
    </source>
</evidence>
<evidence type="ECO:0000259" key="8">
    <source>
        <dbReference type="PROSITE" id="PS50261"/>
    </source>
</evidence>
<dbReference type="Proteomes" id="UP000002279">
    <property type="component" value="Chromosome 6"/>
</dbReference>
<dbReference type="InterPro" id="IPR017981">
    <property type="entry name" value="GPCR_2-like_7TM"/>
</dbReference>
<reference evidence="9" key="3">
    <citation type="submission" date="2025-09" db="UniProtKB">
        <authorList>
            <consortium name="Ensembl"/>
        </authorList>
    </citation>
    <scope>IDENTIFICATION</scope>
    <source>
        <strain evidence="9">Glennie</strain>
    </source>
</reference>
<comment type="subcellular location">
    <subcellularLocation>
        <location evidence="1">Membrane</location>
        <topology evidence="1">Multi-pass membrane protein</topology>
    </subcellularLocation>
</comment>
<dbReference type="InterPro" id="IPR046338">
    <property type="entry name" value="GAIN_dom_sf"/>
</dbReference>
<dbReference type="CDD" id="cd15997">
    <property type="entry name" value="7tmB2_GPR112"/>
    <property type="match status" value="1"/>
</dbReference>
<feature type="transmembrane region" description="Helical" evidence="6">
    <location>
        <begin position="291"/>
        <end position="317"/>
    </location>
</feature>
<evidence type="ECO:0000256" key="1">
    <source>
        <dbReference type="ARBA" id="ARBA00004141"/>
    </source>
</evidence>
<keyword evidence="4 6" id="KW-0472">Membrane</keyword>
<dbReference type="PROSITE" id="PS50261">
    <property type="entry name" value="G_PROTEIN_RECEP_F2_4"/>
    <property type="match status" value="1"/>
</dbReference>
<dbReference type="GO" id="GO:0004930">
    <property type="term" value="F:G protein-coupled receptor activity"/>
    <property type="evidence" value="ECO:0007669"/>
    <property type="project" value="InterPro"/>
</dbReference>
<dbReference type="eggNOG" id="KOG4193">
    <property type="taxonomic scope" value="Eukaryota"/>
</dbReference>
<feature type="transmembrane region" description="Helical" evidence="6">
    <location>
        <begin position="365"/>
        <end position="384"/>
    </location>
</feature>
<dbReference type="GO" id="GO:0007166">
    <property type="term" value="P:cell surface receptor signaling pathway"/>
    <property type="evidence" value="ECO:0007669"/>
    <property type="project" value="InterPro"/>
</dbReference>
<evidence type="ECO:0000256" key="3">
    <source>
        <dbReference type="ARBA" id="ARBA00022989"/>
    </source>
</evidence>
<reference evidence="9 10" key="1">
    <citation type="journal article" date="2008" name="Nature">
        <title>Genome analysis of the platypus reveals unique signatures of evolution.</title>
        <authorList>
            <person name="Warren W.C."/>
            <person name="Hillier L.W."/>
            <person name="Marshall Graves J.A."/>
            <person name="Birney E."/>
            <person name="Ponting C.P."/>
            <person name="Grutzner F."/>
            <person name="Belov K."/>
            <person name="Miller W."/>
            <person name="Clarke L."/>
            <person name="Chinwalla A.T."/>
            <person name="Yang S.P."/>
            <person name="Heger A."/>
            <person name="Locke D.P."/>
            <person name="Miethke P."/>
            <person name="Waters P.D."/>
            <person name="Veyrunes F."/>
            <person name="Fulton L."/>
            <person name="Fulton B."/>
            <person name="Graves T."/>
            <person name="Wallis J."/>
            <person name="Puente X.S."/>
            <person name="Lopez-Otin C."/>
            <person name="Ordonez G.R."/>
            <person name="Eichler E.E."/>
            <person name="Chen L."/>
            <person name="Cheng Z."/>
            <person name="Deakin J.E."/>
            <person name="Alsop A."/>
            <person name="Thompson K."/>
            <person name="Kirby P."/>
            <person name="Papenfuss A.T."/>
            <person name="Wakefield M.J."/>
            <person name="Olender T."/>
            <person name="Lancet D."/>
            <person name="Huttley G.A."/>
            <person name="Smit A.F."/>
            <person name="Pask A."/>
            <person name="Temple-Smith P."/>
            <person name="Batzer M.A."/>
            <person name="Walker J.A."/>
            <person name="Konkel M.K."/>
            <person name="Harris R.S."/>
            <person name="Whittington C.M."/>
            <person name="Wong E.S."/>
            <person name="Gemmell N.J."/>
            <person name="Buschiazzo E."/>
            <person name="Vargas Jentzsch I.M."/>
            <person name="Merkel A."/>
            <person name="Schmitz J."/>
            <person name="Zemann A."/>
            <person name="Churakov G."/>
            <person name="Kriegs J.O."/>
            <person name="Brosius J."/>
            <person name="Murchison E.P."/>
            <person name="Sachidanandam R."/>
            <person name="Smith C."/>
            <person name="Hannon G.J."/>
            <person name="Tsend-Ayush E."/>
            <person name="McMillan D."/>
            <person name="Attenborough R."/>
            <person name="Rens W."/>
            <person name="Ferguson-Smith M."/>
            <person name="Lefevre C.M."/>
            <person name="Sharp J.A."/>
            <person name="Nicholas K.R."/>
            <person name="Ray D.A."/>
            <person name="Kube M."/>
            <person name="Reinhardt R."/>
            <person name="Pringle T.H."/>
            <person name="Taylor J."/>
            <person name="Jones R.C."/>
            <person name="Nixon B."/>
            <person name="Dacheux J.L."/>
            <person name="Niwa H."/>
            <person name="Sekita Y."/>
            <person name="Huang X."/>
            <person name="Stark A."/>
            <person name="Kheradpour P."/>
            <person name="Kellis M."/>
            <person name="Flicek P."/>
            <person name="Chen Y."/>
            <person name="Webber C."/>
            <person name="Hardison R."/>
            <person name="Nelson J."/>
            <person name="Hallsworth-Pepin K."/>
            <person name="Delehaunty K."/>
            <person name="Markovic C."/>
            <person name="Minx P."/>
            <person name="Feng Y."/>
            <person name="Kremitzki C."/>
            <person name="Mitreva M."/>
            <person name="Glasscock J."/>
            <person name="Wylie T."/>
            <person name="Wohldmann P."/>
            <person name="Thiru P."/>
            <person name="Nhan M.N."/>
            <person name="Pohl C.S."/>
            <person name="Smith S.M."/>
            <person name="Hou S."/>
            <person name="Nefedov M."/>
            <person name="de Jong P.J."/>
            <person name="Renfree M.B."/>
            <person name="Mardis E.R."/>
            <person name="Wilson R.K."/>
        </authorList>
    </citation>
    <scope>NUCLEOTIDE SEQUENCE [LARGE SCALE GENOMIC DNA]</scope>
    <source>
        <strain evidence="9 10">Glennie</strain>
    </source>
</reference>
<proteinExistence type="predicted"/>
<keyword evidence="5" id="KW-1015">Disulfide bond</keyword>